<organism evidence="4 5">
    <name type="scientific">Cladorrhinum samala</name>
    <dbReference type="NCBI Taxonomy" id="585594"/>
    <lineage>
        <taxon>Eukaryota</taxon>
        <taxon>Fungi</taxon>
        <taxon>Dikarya</taxon>
        <taxon>Ascomycota</taxon>
        <taxon>Pezizomycotina</taxon>
        <taxon>Sordariomycetes</taxon>
        <taxon>Sordariomycetidae</taxon>
        <taxon>Sordariales</taxon>
        <taxon>Podosporaceae</taxon>
        <taxon>Cladorrhinum</taxon>
    </lineage>
</organism>
<feature type="transmembrane region" description="Helical" evidence="2">
    <location>
        <begin position="88"/>
        <end position="108"/>
    </location>
</feature>
<dbReference type="EMBL" id="MU865022">
    <property type="protein sequence ID" value="KAK4460006.1"/>
    <property type="molecule type" value="Genomic_DNA"/>
</dbReference>
<keyword evidence="2" id="KW-1133">Transmembrane helix</keyword>
<dbReference type="AlphaFoldDB" id="A0AAV9HJI0"/>
<feature type="domain" description="Heterokaryon incompatibility" evidence="3">
    <location>
        <begin position="330"/>
        <end position="486"/>
    </location>
</feature>
<gene>
    <name evidence="4" type="ORF">QBC42DRAFT_333778</name>
</gene>
<name>A0AAV9HJI0_9PEZI</name>
<sequence length="705" mass="78374">MAVADKERSTTSSKDQPRNVLAYLYWAPSHGGLSCPAPVIPQHIFPFTAVPLDRCVMLINVATSAKRRKTEIPAFLSISFAPMTSHRLVNVMAGVGCGVLCSALLYSGRYRSGEVRMLSEQLSTHLVSPEPPPPRRYCGFCQFPLPNGAAKCDEITDKRYQTSPEDWRAMPDALLAHIRSSGLRGCNVCLTISNTLRQHYPDKPLSTLSLRWKAYGEAFDLSISNAYTPGDGMMYNSFRLLCSDVALTPSISPFVLEHPNPAGCNDAESHVRSLKHWMEDCTKNHEKCTISTSYYSLSAPLPTRMIKITDNGGGTHPKVKLVEFRERADYICLSHCWGGLQPDCITNRETYQRNAAEIPWSSLPRTFQDAVIITKLLGKEFLWIDSICIIQGDEDDWRAEAAKMCAVYENSFLTLMATSARDGHGGLFSSPARGQQHFISAQIQGVIDAPGRLFFRREGPGDFGELDTPRNTEIYPLLRRGWVFQERCLSLRIAHFTVNGVQYECAQGHKPSLRYNYGSDHPRSALHHKYGRGLWAAPSNATEFLSMWRGIVEIYSGFDLTYGSDRLPALAGLARKLASSSIVNGYQPGRYLAGAWQNTFSEALGWNREYNDKQSPTLCANVPTWSWASNSGRVTWDVGCELSLLDYQVQLKGPDEFGEVSSLKVLVSTRLLPVNQQGGSIQRNGNQRHPALPTDAVGDLKAQQS</sequence>
<dbReference type="InterPro" id="IPR010730">
    <property type="entry name" value="HET"/>
</dbReference>
<evidence type="ECO:0000256" key="2">
    <source>
        <dbReference type="SAM" id="Phobius"/>
    </source>
</evidence>
<comment type="caution">
    <text evidence="4">The sequence shown here is derived from an EMBL/GenBank/DDBJ whole genome shotgun (WGS) entry which is preliminary data.</text>
</comment>
<dbReference type="PANTHER" id="PTHR33112">
    <property type="entry name" value="DOMAIN PROTEIN, PUTATIVE-RELATED"/>
    <property type="match status" value="1"/>
</dbReference>
<feature type="region of interest" description="Disordered" evidence="1">
    <location>
        <begin position="677"/>
        <end position="705"/>
    </location>
</feature>
<protein>
    <submittedName>
        <fullName evidence="4">Heterokaryon incompatibility protein-domain-containing protein</fullName>
    </submittedName>
</protein>
<evidence type="ECO:0000256" key="1">
    <source>
        <dbReference type="SAM" id="MobiDB-lite"/>
    </source>
</evidence>
<evidence type="ECO:0000313" key="4">
    <source>
        <dbReference type="EMBL" id="KAK4460006.1"/>
    </source>
</evidence>
<keyword evidence="2" id="KW-0472">Membrane</keyword>
<dbReference type="Proteomes" id="UP001321749">
    <property type="component" value="Unassembled WGS sequence"/>
</dbReference>
<proteinExistence type="predicted"/>
<dbReference type="PROSITE" id="PS51257">
    <property type="entry name" value="PROKAR_LIPOPROTEIN"/>
    <property type="match status" value="1"/>
</dbReference>
<dbReference type="Pfam" id="PF06985">
    <property type="entry name" value="HET"/>
    <property type="match status" value="1"/>
</dbReference>
<keyword evidence="5" id="KW-1185">Reference proteome</keyword>
<accession>A0AAV9HJI0</accession>
<dbReference type="PANTHER" id="PTHR33112:SF16">
    <property type="entry name" value="HETEROKARYON INCOMPATIBILITY DOMAIN-CONTAINING PROTEIN"/>
    <property type="match status" value="1"/>
</dbReference>
<feature type="compositionally biased region" description="Polar residues" evidence="1">
    <location>
        <begin position="677"/>
        <end position="687"/>
    </location>
</feature>
<reference evidence="4" key="1">
    <citation type="journal article" date="2023" name="Mol. Phylogenet. Evol.">
        <title>Genome-scale phylogeny and comparative genomics of the fungal order Sordariales.</title>
        <authorList>
            <person name="Hensen N."/>
            <person name="Bonometti L."/>
            <person name="Westerberg I."/>
            <person name="Brannstrom I.O."/>
            <person name="Guillou S."/>
            <person name="Cros-Aarteil S."/>
            <person name="Calhoun S."/>
            <person name="Haridas S."/>
            <person name="Kuo A."/>
            <person name="Mondo S."/>
            <person name="Pangilinan J."/>
            <person name="Riley R."/>
            <person name="LaButti K."/>
            <person name="Andreopoulos B."/>
            <person name="Lipzen A."/>
            <person name="Chen C."/>
            <person name="Yan M."/>
            <person name="Daum C."/>
            <person name="Ng V."/>
            <person name="Clum A."/>
            <person name="Steindorff A."/>
            <person name="Ohm R.A."/>
            <person name="Martin F."/>
            <person name="Silar P."/>
            <person name="Natvig D.O."/>
            <person name="Lalanne C."/>
            <person name="Gautier V."/>
            <person name="Ament-Velasquez S.L."/>
            <person name="Kruys A."/>
            <person name="Hutchinson M.I."/>
            <person name="Powell A.J."/>
            <person name="Barry K."/>
            <person name="Miller A.N."/>
            <person name="Grigoriev I.V."/>
            <person name="Debuchy R."/>
            <person name="Gladieux P."/>
            <person name="Hiltunen Thoren M."/>
            <person name="Johannesson H."/>
        </authorList>
    </citation>
    <scope>NUCLEOTIDE SEQUENCE</scope>
    <source>
        <strain evidence="4">PSN324</strain>
    </source>
</reference>
<keyword evidence="2" id="KW-0812">Transmembrane</keyword>
<reference evidence="4" key="2">
    <citation type="submission" date="2023-06" db="EMBL/GenBank/DDBJ databases">
        <authorList>
            <consortium name="Lawrence Berkeley National Laboratory"/>
            <person name="Mondo S.J."/>
            <person name="Hensen N."/>
            <person name="Bonometti L."/>
            <person name="Westerberg I."/>
            <person name="Brannstrom I.O."/>
            <person name="Guillou S."/>
            <person name="Cros-Aarteil S."/>
            <person name="Calhoun S."/>
            <person name="Haridas S."/>
            <person name="Kuo A."/>
            <person name="Pangilinan J."/>
            <person name="Riley R."/>
            <person name="Labutti K."/>
            <person name="Andreopoulos B."/>
            <person name="Lipzen A."/>
            <person name="Chen C."/>
            <person name="Yanf M."/>
            <person name="Daum C."/>
            <person name="Ng V."/>
            <person name="Clum A."/>
            <person name="Steindorff A."/>
            <person name="Ohm R."/>
            <person name="Martin F."/>
            <person name="Silar P."/>
            <person name="Natvig D."/>
            <person name="Lalanne C."/>
            <person name="Gautier V."/>
            <person name="Ament-Velasquez S.L."/>
            <person name="Kruys A."/>
            <person name="Hutchinson M.I."/>
            <person name="Powell A.J."/>
            <person name="Barry K."/>
            <person name="Miller A.N."/>
            <person name="Grigoriev I.V."/>
            <person name="Debuchy R."/>
            <person name="Gladieux P."/>
            <person name="Thoren M.H."/>
            <person name="Johannesson H."/>
        </authorList>
    </citation>
    <scope>NUCLEOTIDE SEQUENCE</scope>
    <source>
        <strain evidence="4">PSN324</strain>
    </source>
</reference>
<evidence type="ECO:0000259" key="3">
    <source>
        <dbReference type="Pfam" id="PF06985"/>
    </source>
</evidence>
<evidence type="ECO:0000313" key="5">
    <source>
        <dbReference type="Proteomes" id="UP001321749"/>
    </source>
</evidence>